<feature type="domain" description="HYR" evidence="5">
    <location>
        <begin position="796"/>
        <end position="884"/>
    </location>
</feature>
<feature type="domain" description="HYR" evidence="5">
    <location>
        <begin position="264"/>
        <end position="348"/>
    </location>
</feature>
<keyword evidence="2" id="KW-0677">Repeat</keyword>
<feature type="domain" description="HYR" evidence="5">
    <location>
        <begin position="623"/>
        <end position="711"/>
    </location>
</feature>
<sequence>MRKITLVLSVMLLCIAGVVTAQTISNSESRPTNVNLPLNFQTTVQESLLQMRQDSSIGTTSALVPPGSIVLDYMQFGSGVELSPLLTSIGFTVTEDNGAGNLDVLLPSQPWDLVILQIQASNLSPNEVTALSNYLASGGKLIMSYWNLNNDPAVQSIVEVSNTISFNTPISVSVWDAAHPIFNNPNTVSGLATIGDYGGGDNGDRLEPAAGATALGGFVSSPTTNEAAIVLGNGGNSIFHGFAARDMDLNSYLDLIENEVEFLVKPNTPPTISCPGDITVDNDANECGAIVTYTVTANDAEDGPLTPTQTAGLPSGSRFPVGTTTNTFEVTDSDGNTETCSFDVTVEDNEAPTAVCLGSAPIFVGSYRVSDGPTWNTNPSVYSPQEAAALIFGGNASDYAISVDPNTTDPSTITNTGWTDSWGTGFVINAEDYSLDTGAPGYNNPGGYDSAVSAYVRDHTDLSKINYVWTATAPTVIQLDVNGQAILDPATIDGGSTDNCGIASMSVSPNNFTCADVGPNTVTLTVTDVNGNSSTCTSTVIVEDNVSPTAVCQPFIAQLDATGNVTITGADVDGGSTDACGISSLSVSPNMFTCADIGPNNVTLTVTDVNGNVSTCTTIVTVEDNEAPVITCVANDSRNTDPGVCSYTVVGTEFDATFTDNCTGGTITNDYNGTATLAGEIFPSGTTTVVWTANDGNGQTATCSTDITVVDNQSPVITCVPNQTRDTDPGVCDYTVVGAEFDATFNDNCGGTIGNNYNGSTSLAGAVFPIGSTTVVWAVFDGTNPVVFCQTVITIEDNEAPVITCVPNATRDTDAGVCSYTVVGTEFDATFTDNCTSSTITNDYNGTATMAGEVLPKGVTTVIWTVDDGNGQTATCTTVITVEDNEDPVITCVPNATRDTDPGLCNYTVVGTEFDATFTDNCPDGSITNDYNGTATMAGEVLPKGVTTVVWTVDDGNGQTATCTTVITVEDNEAPVITCVPNATRDTEPGLCEYTVVGTEFDATFTDNCPDGSITNDYNGTATMAGEVLPKGVTTVIWTVDDGNGQTATCTTVITVEDNEDPVITCVPNATRDTDPGLCEYTVVGTEFDATFTDNCPDGSITNDYNGTATMAGEVLPKGVTTVVWTVDDGNGQTVTCTTVITVEDNEAPVITCAPNATRDTDPGLCEYTVVGTEFDATFTDNCPDGSITNDYNGTATMAGEVLPKGVTTVVWTVDDGNGQTATCTTVITVEDNEDPVITCVPNATRDTDPGVCNYTVVGTEFDATFTDNCPDGSITNDYNGTATMAGAVLPKGVTTVIWTVDDGNGQTATCTTVITVEDNEDPVITCVPNATRDTDPGLCNYTIVGTEFDATFTDNCPDGSITNDYNGTATMAGEVLPKGVTTVIWTVNDGNGQTATCTTVITVEDNEDPVITCVPNASRDTEPGLCEYTVIGTEFDATFTDNCPDGSITNDYNGTTTMAGEVLPKGVTTVVWTVDDGNGQTVTCTTVITIEDNEVPTIICPADITTNTDAGDCFATVIFVTPVAFDNCGIASVVQTMGDPSGSSFPVGVNTIEFTATDVNGNTSTCSFTITVTDNEAPVAVCQNITIQLDAAGNATITAADVDGGSTDQCGIGSLSIDVDTFDCSDVGDNNVILTVTDVNGNTSTCTAIVTVEDVTAPMVVCQDITVVLDATGTVTIAGIDVDGGSTDACGIASYDLDMDTFDCSNVGDNIVTLTVTDVNGNTSTCTATVTVEDNTSPVLVCQDFTLELGADGTAILDPSDVIASNDDACGIFTSAVDITDFDCSDIGAPVTVQVFTIDVNGNLASCTAEVTVVDNLAPVITCPVDQTVDPGPGNIFYILPDYFATGEATAIDNCTDPVTNTTQSPVAGTPLPDGVHTITFTATDAYGNTSTCEFELTVESVLGAEDNHQNLGSVKMYPVPTNNILNISNPQSLELERLEIYDLRGRLVQSADLRGMGNVKTINVDQLAAASYYVKIKGANGEITMRLIKE</sequence>
<dbReference type="Gene3D" id="2.60.40.10">
    <property type="entry name" value="Immunoglobulins"/>
    <property type="match status" value="4"/>
</dbReference>
<dbReference type="PANTHER" id="PTHR24273">
    <property type="entry name" value="FI04643P-RELATED"/>
    <property type="match status" value="1"/>
</dbReference>
<dbReference type="EMBL" id="CP122379">
    <property type="protein sequence ID" value="WGF92953.1"/>
    <property type="molecule type" value="Genomic_DNA"/>
</dbReference>
<feature type="domain" description="HYR" evidence="5">
    <location>
        <begin position="970"/>
        <end position="1058"/>
    </location>
</feature>
<dbReference type="Proteomes" id="UP001238523">
    <property type="component" value="Chromosome"/>
</dbReference>
<feature type="domain" description="HYR" evidence="5">
    <location>
        <begin position="1318"/>
        <end position="1406"/>
    </location>
</feature>
<feature type="domain" description="HYR" evidence="5">
    <location>
        <begin position="1144"/>
        <end position="1232"/>
    </location>
</feature>
<accession>A0ABY8KV55</accession>
<feature type="region of interest" description="Disordered" evidence="3">
    <location>
        <begin position="300"/>
        <end position="320"/>
    </location>
</feature>
<reference evidence="6 7" key="1">
    <citation type="submission" date="2023-04" db="EMBL/GenBank/DDBJ databases">
        <title>Taxonomic identification of the Arctic strain Aequorivita sp. nov. and transcriptomic analysis in response to temperature stress.</title>
        <authorList>
            <person name="Liu W."/>
            <person name="Cong B."/>
            <person name="Lin J."/>
        </authorList>
    </citation>
    <scope>NUCLEOTIDE SEQUENCE [LARGE SCALE GENOMIC DNA]</scope>
    <source>
        <strain evidence="6 7">Ant34-E75</strain>
    </source>
</reference>
<feature type="chain" id="PRO_5045976499" evidence="4">
    <location>
        <begin position="22"/>
        <end position="1992"/>
    </location>
</feature>
<evidence type="ECO:0000256" key="2">
    <source>
        <dbReference type="ARBA" id="ARBA00022737"/>
    </source>
</evidence>
<keyword evidence="1 4" id="KW-0732">Signal</keyword>
<dbReference type="InterPro" id="IPR003410">
    <property type="entry name" value="HYR_dom"/>
</dbReference>
<protein>
    <submittedName>
        <fullName evidence="6">HYR domain-containing protein</fullName>
    </submittedName>
</protein>
<evidence type="ECO:0000256" key="4">
    <source>
        <dbReference type="SAM" id="SignalP"/>
    </source>
</evidence>
<organism evidence="6 7">
    <name type="scientific">Aequorivita marisscotiae</name>
    <dbReference type="NCBI Taxonomy" id="3040348"/>
    <lineage>
        <taxon>Bacteria</taxon>
        <taxon>Pseudomonadati</taxon>
        <taxon>Bacteroidota</taxon>
        <taxon>Flavobacteriia</taxon>
        <taxon>Flavobacteriales</taxon>
        <taxon>Flavobacteriaceae</taxon>
        <taxon>Aequorivita</taxon>
    </lineage>
</organism>
<evidence type="ECO:0000256" key="1">
    <source>
        <dbReference type="ARBA" id="ARBA00022729"/>
    </source>
</evidence>
<feature type="signal peptide" evidence="4">
    <location>
        <begin position="1"/>
        <end position="21"/>
    </location>
</feature>
<dbReference type="Pfam" id="PF02494">
    <property type="entry name" value="HYR"/>
    <property type="match status" value="4"/>
</dbReference>
<name>A0ABY8KV55_9FLAO</name>
<dbReference type="PROSITE" id="PS50825">
    <property type="entry name" value="HYR"/>
    <property type="match status" value="8"/>
</dbReference>
<evidence type="ECO:0000256" key="3">
    <source>
        <dbReference type="SAM" id="MobiDB-lite"/>
    </source>
</evidence>
<dbReference type="NCBIfam" id="TIGR04183">
    <property type="entry name" value="Por_Secre_tail"/>
    <property type="match status" value="1"/>
</dbReference>
<evidence type="ECO:0000313" key="6">
    <source>
        <dbReference type="EMBL" id="WGF92953.1"/>
    </source>
</evidence>
<evidence type="ECO:0000259" key="5">
    <source>
        <dbReference type="PROSITE" id="PS50825"/>
    </source>
</evidence>
<evidence type="ECO:0000313" key="7">
    <source>
        <dbReference type="Proteomes" id="UP001238523"/>
    </source>
</evidence>
<dbReference type="RefSeq" id="WP_279449027.1">
    <property type="nucleotide sequence ID" value="NZ_CP122379.1"/>
</dbReference>
<dbReference type="InterPro" id="IPR013783">
    <property type="entry name" value="Ig-like_fold"/>
</dbReference>
<feature type="domain" description="HYR" evidence="5">
    <location>
        <begin position="1815"/>
        <end position="1902"/>
    </location>
</feature>
<gene>
    <name evidence="6" type="ORF">QCQ61_01870</name>
</gene>
<proteinExistence type="predicted"/>
<keyword evidence="7" id="KW-1185">Reference proteome</keyword>
<dbReference type="Pfam" id="PF18962">
    <property type="entry name" value="Por_Secre_tail"/>
    <property type="match status" value="1"/>
</dbReference>
<dbReference type="PANTHER" id="PTHR24273:SF32">
    <property type="entry name" value="HYALIN"/>
    <property type="match status" value="1"/>
</dbReference>
<feature type="domain" description="HYR" evidence="5">
    <location>
        <begin position="1492"/>
        <end position="1575"/>
    </location>
</feature>
<dbReference type="InterPro" id="IPR026444">
    <property type="entry name" value="Secre_tail"/>
</dbReference>